<evidence type="ECO:0000313" key="1">
    <source>
        <dbReference type="EMBL" id="OKP90989.1"/>
    </source>
</evidence>
<sequence>MATLQLSFQSKCLKREVTFNALMPVDVPEGIGLPVWSGEPLRALYLLHGFSGSHNDWMNFSRIRELSDRYQVAVFMPAGENHFYLDDENRGEYYGEYIGRELVDFTRKLFPLSAAREDTWIGGLSMGGYGAIRNGLKYADQFGRIIALSSALVPYKVANVSPDYNDGIASYSYYTSTFGDLSQLLGSDKDPERLVLDLKAKGLELPKLYMACGTEDFLLDVNRRFHDFLEGEQAGHVYHESEGDHNWNFWDKYIEAALQWAGEDSNSI</sequence>
<protein>
    <submittedName>
        <fullName evidence="1">Acetylesterase</fullName>
    </submittedName>
</protein>
<dbReference type="Proteomes" id="UP000186058">
    <property type="component" value="Unassembled WGS sequence"/>
</dbReference>
<proteinExistence type="predicted"/>
<organism evidence="1 2">
    <name type="scientific">Paenibacillus helianthi</name>
    <dbReference type="NCBI Taxonomy" id="1349432"/>
    <lineage>
        <taxon>Bacteria</taxon>
        <taxon>Bacillati</taxon>
        <taxon>Bacillota</taxon>
        <taxon>Bacilli</taxon>
        <taxon>Bacillales</taxon>
        <taxon>Paenibacillaceae</taxon>
        <taxon>Paenibacillus</taxon>
    </lineage>
</organism>
<dbReference type="Pfam" id="PF00756">
    <property type="entry name" value="Esterase"/>
    <property type="match status" value="1"/>
</dbReference>
<keyword evidence="2" id="KW-1185">Reference proteome</keyword>
<dbReference type="InterPro" id="IPR000801">
    <property type="entry name" value="Esterase-like"/>
</dbReference>
<reference evidence="1 2" key="1">
    <citation type="submission" date="2016-03" db="EMBL/GenBank/DDBJ databases">
        <authorList>
            <person name="Sant'Anna F.H."/>
            <person name="Ambrosini A."/>
            <person name="Souza R."/>
            <person name="Bach E."/>
            <person name="Fernandes G."/>
            <person name="Balsanelli E."/>
            <person name="Baura V.A."/>
            <person name="Souza E.M."/>
            <person name="Passaglia L."/>
        </authorList>
    </citation>
    <scope>NUCLEOTIDE SEQUENCE [LARGE SCALE GENOMIC DNA]</scope>
    <source>
        <strain evidence="1 2">P26E</strain>
    </source>
</reference>
<evidence type="ECO:0000313" key="2">
    <source>
        <dbReference type="Proteomes" id="UP000186058"/>
    </source>
</evidence>
<dbReference type="EMBL" id="LVWI01000002">
    <property type="protein sequence ID" value="OKP90989.1"/>
    <property type="molecule type" value="Genomic_DNA"/>
</dbReference>
<dbReference type="Gene3D" id="3.40.50.1820">
    <property type="entry name" value="alpha/beta hydrolase"/>
    <property type="match status" value="1"/>
</dbReference>
<dbReference type="SUPFAM" id="SSF53474">
    <property type="entry name" value="alpha/beta-Hydrolases"/>
    <property type="match status" value="1"/>
</dbReference>
<name>A0ABX3EVF6_9BACL</name>
<dbReference type="PANTHER" id="PTHR48098:SF1">
    <property type="entry name" value="DIACYLGLYCEROL ACYLTRANSFERASE_MYCOLYLTRANSFERASE AG85A"/>
    <property type="match status" value="1"/>
</dbReference>
<dbReference type="InterPro" id="IPR029058">
    <property type="entry name" value="AB_hydrolase_fold"/>
</dbReference>
<dbReference type="InterPro" id="IPR050583">
    <property type="entry name" value="Mycobacterial_A85_antigen"/>
</dbReference>
<dbReference type="PANTHER" id="PTHR48098">
    <property type="entry name" value="ENTEROCHELIN ESTERASE-RELATED"/>
    <property type="match status" value="1"/>
</dbReference>
<accession>A0ABX3EVF6</accession>
<dbReference type="RefSeq" id="WP_074106673.1">
    <property type="nucleotide sequence ID" value="NZ_LVWI01000002.1"/>
</dbReference>
<gene>
    <name evidence="1" type="ORF">A3844_03820</name>
</gene>
<comment type="caution">
    <text evidence="1">The sequence shown here is derived from an EMBL/GenBank/DDBJ whole genome shotgun (WGS) entry which is preliminary data.</text>
</comment>